<dbReference type="Proteomes" id="UP000037035">
    <property type="component" value="Unassembled WGS sequence"/>
</dbReference>
<reference evidence="1 2" key="1">
    <citation type="submission" date="2015-08" db="EMBL/GenBank/DDBJ databases">
        <title>Next Generation Sequencing and Analysis of the Genome of Puccinia sorghi L Schw, the Causal Agent of Maize Common Rust.</title>
        <authorList>
            <person name="Rochi L."/>
            <person name="Burguener G."/>
            <person name="Darino M."/>
            <person name="Turjanski A."/>
            <person name="Kreff E."/>
            <person name="Dieguez M.J."/>
            <person name="Sacco F."/>
        </authorList>
    </citation>
    <scope>NUCLEOTIDE SEQUENCE [LARGE SCALE GENOMIC DNA]</scope>
    <source>
        <strain evidence="1 2">RO10H11247</strain>
    </source>
</reference>
<name>A0A0L6VU47_9BASI</name>
<dbReference type="OrthoDB" id="3344688at2759"/>
<gene>
    <name evidence="1" type="ORF">VP01_11093g1</name>
</gene>
<comment type="caution">
    <text evidence="1">The sequence shown here is derived from an EMBL/GenBank/DDBJ whole genome shotgun (WGS) entry which is preliminary data.</text>
</comment>
<dbReference type="AlphaFoldDB" id="A0A0L6VU47"/>
<feature type="non-terminal residue" evidence="1">
    <location>
        <position position="1"/>
    </location>
</feature>
<organism evidence="1 2">
    <name type="scientific">Puccinia sorghi</name>
    <dbReference type="NCBI Taxonomy" id="27349"/>
    <lineage>
        <taxon>Eukaryota</taxon>
        <taxon>Fungi</taxon>
        <taxon>Dikarya</taxon>
        <taxon>Basidiomycota</taxon>
        <taxon>Pucciniomycotina</taxon>
        <taxon>Pucciniomycetes</taxon>
        <taxon>Pucciniales</taxon>
        <taxon>Pucciniaceae</taxon>
        <taxon>Puccinia</taxon>
    </lineage>
</organism>
<protein>
    <submittedName>
        <fullName evidence="1">Uncharacterized protein</fullName>
    </submittedName>
</protein>
<proteinExistence type="predicted"/>
<dbReference type="EMBL" id="LAVV01001214">
    <property type="protein sequence ID" value="KNZ63730.1"/>
    <property type="molecule type" value="Genomic_DNA"/>
</dbReference>
<sequence>KKQKNITLSSTESEMNALSNGEQENQWLTFLIKELWKLKLEPTLNFGSNLKTKHLDIKIENLRGKFSKNEVYVKLIPSGDMISYSLNKAAPHSSFRKLQDRCLSVISSSKMGGC</sequence>
<evidence type="ECO:0000313" key="1">
    <source>
        <dbReference type="EMBL" id="KNZ63730.1"/>
    </source>
</evidence>
<keyword evidence="2" id="KW-1185">Reference proteome</keyword>
<evidence type="ECO:0000313" key="2">
    <source>
        <dbReference type="Proteomes" id="UP000037035"/>
    </source>
</evidence>
<accession>A0A0L6VU47</accession>
<dbReference type="VEuPathDB" id="FungiDB:VP01_11093g1"/>